<evidence type="ECO:0000313" key="3">
    <source>
        <dbReference type="Proteomes" id="UP000006591"/>
    </source>
</evidence>
<feature type="compositionally biased region" description="Basic and acidic residues" evidence="1">
    <location>
        <begin position="1"/>
        <end position="10"/>
    </location>
</feature>
<proteinExistence type="predicted"/>
<organism evidence="2">
    <name type="scientific">Oryza nivara</name>
    <name type="common">Indian wild rice</name>
    <name type="synonym">Oryza sativa f. spontanea</name>
    <dbReference type="NCBI Taxonomy" id="4536"/>
    <lineage>
        <taxon>Eukaryota</taxon>
        <taxon>Viridiplantae</taxon>
        <taxon>Streptophyta</taxon>
        <taxon>Embryophyta</taxon>
        <taxon>Tracheophyta</taxon>
        <taxon>Spermatophyta</taxon>
        <taxon>Magnoliopsida</taxon>
        <taxon>Liliopsida</taxon>
        <taxon>Poales</taxon>
        <taxon>Poaceae</taxon>
        <taxon>BOP clade</taxon>
        <taxon>Oryzoideae</taxon>
        <taxon>Oryzeae</taxon>
        <taxon>Oryzinae</taxon>
        <taxon>Oryza</taxon>
    </lineage>
</organism>
<reference evidence="2" key="2">
    <citation type="submission" date="2018-04" db="EMBL/GenBank/DDBJ databases">
        <title>OnivRS2 (Oryza nivara Reference Sequence Version 2).</title>
        <authorList>
            <person name="Zhang J."/>
            <person name="Kudrna D."/>
            <person name="Lee S."/>
            <person name="Talag J."/>
            <person name="Rajasekar S."/>
            <person name="Welchert J."/>
            <person name="Hsing Y.-I."/>
            <person name="Wing R.A."/>
        </authorList>
    </citation>
    <scope>NUCLEOTIDE SEQUENCE [LARGE SCALE GENOMIC DNA]</scope>
    <source>
        <strain evidence="2">SL10</strain>
    </source>
</reference>
<sequence>MDSSETRKGPTEILPNTEMPGKVDNSKITNQQIDLIANICQSEQKNQRRKMEEKHLINRDGRNLFLENTIIFSILKCDGASNLGHKNYKDATVVTRVANYLANDMEDITKFRSKLASILWCSKYNTRKVCMQLEPKNEDYESPSDVQIVETPNDVLKPSEVSHRIEPDTSLCIVAPGTTLTNRKELLGALCKYVMSIDCAESLQKEWIRSMKPYPISLSLRNLQDILDARIFFILNPLHIPNTIRGPHPTLHYVHKIANIAVNAKLAIEETNPTWNDDIYLWNRKIPRDVPKTKNRGHRMKLYIGIGCKARSINQRDHMGILVINKI</sequence>
<evidence type="ECO:0000313" key="2">
    <source>
        <dbReference type="EnsemblPlants" id="ONIVA04G01500.3"/>
    </source>
</evidence>
<dbReference type="AlphaFoldDB" id="A0A0E0GXH0"/>
<evidence type="ECO:0000256" key="1">
    <source>
        <dbReference type="SAM" id="MobiDB-lite"/>
    </source>
</evidence>
<reference evidence="2" key="1">
    <citation type="submission" date="2015-04" db="UniProtKB">
        <authorList>
            <consortium name="EnsemblPlants"/>
        </authorList>
    </citation>
    <scope>IDENTIFICATION</scope>
    <source>
        <strain evidence="2">SL10</strain>
    </source>
</reference>
<dbReference type="EnsemblPlants" id="ONIVA04G01500.3">
    <property type="protein sequence ID" value="ONIVA04G01500.3"/>
    <property type="gene ID" value="ONIVA04G01500"/>
</dbReference>
<feature type="region of interest" description="Disordered" evidence="1">
    <location>
        <begin position="1"/>
        <end position="24"/>
    </location>
</feature>
<name>A0A0E0GXH0_ORYNI</name>
<dbReference type="Proteomes" id="UP000006591">
    <property type="component" value="Chromosome 4"/>
</dbReference>
<dbReference type="STRING" id="4536.A0A0E0GXH0"/>
<accession>A0A0E0GXH0</accession>
<dbReference type="Gramene" id="ONIVA04G01500.3">
    <property type="protein sequence ID" value="ONIVA04G01500.3"/>
    <property type="gene ID" value="ONIVA04G01500"/>
</dbReference>
<keyword evidence="3" id="KW-1185">Reference proteome</keyword>
<protein>
    <submittedName>
        <fullName evidence="2">Uncharacterized protein</fullName>
    </submittedName>
</protein>